<evidence type="ECO:0000313" key="2">
    <source>
        <dbReference type="EMBL" id="MRD45767.1"/>
    </source>
</evidence>
<protein>
    <submittedName>
        <fullName evidence="2">Uncharacterized protein</fullName>
    </submittedName>
</protein>
<dbReference type="OrthoDB" id="8900715at2"/>
<keyword evidence="3" id="KW-1185">Reference proteome</keyword>
<sequence length="239" mass="25659">MLTMKAHLARSMVLAVATVVFFAVPAAHAQSRNLAPGFVNRPVASKIVVVPPDMELFSISAGGVQEPKADWTQAAQTHFKSGLAAQSKMLGQTAADLTERDMDEFAQINALHGAVAESVFLHHMLGNALKLPTKNDQLDWSMGDAVKPLRDKTGADYAVFFWVRDSYASSERKAAMVALALLGVGITGGTQIAYASLVDLRNGRVVWFNVLRRASGDLREAAPALETVDALLKGFPALQ</sequence>
<dbReference type="AlphaFoldDB" id="A0A844B2I8"/>
<reference evidence="2 3" key="1">
    <citation type="submission" date="2019-11" db="EMBL/GenBank/DDBJ databases">
        <title>Caenimonas koreensis gen. nov., sp. nov., isolated from activated sludge.</title>
        <authorList>
            <person name="Seung H.R."/>
        </authorList>
    </citation>
    <scope>NUCLEOTIDE SEQUENCE [LARGE SCALE GENOMIC DNA]</scope>
    <source>
        <strain evidence="2 3">EMB320</strain>
    </source>
</reference>
<dbReference type="Proteomes" id="UP000487350">
    <property type="component" value="Unassembled WGS sequence"/>
</dbReference>
<proteinExistence type="predicted"/>
<feature type="chain" id="PRO_5032410398" evidence="1">
    <location>
        <begin position="30"/>
        <end position="239"/>
    </location>
</feature>
<dbReference type="RefSeq" id="WP_153583116.1">
    <property type="nucleotide sequence ID" value="NZ_WJBU01000001.1"/>
</dbReference>
<accession>A0A844B2I8</accession>
<feature type="signal peptide" evidence="1">
    <location>
        <begin position="1"/>
        <end position="29"/>
    </location>
</feature>
<evidence type="ECO:0000256" key="1">
    <source>
        <dbReference type="SAM" id="SignalP"/>
    </source>
</evidence>
<organism evidence="2 3">
    <name type="scientific">Caenimonas koreensis DSM 17982</name>
    <dbReference type="NCBI Taxonomy" id="1121255"/>
    <lineage>
        <taxon>Bacteria</taxon>
        <taxon>Pseudomonadati</taxon>
        <taxon>Pseudomonadota</taxon>
        <taxon>Betaproteobacteria</taxon>
        <taxon>Burkholderiales</taxon>
        <taxon>Comamonadaceae</taxon>
        <taxon>Caenimonas</taxon>
    </lineage>
</organism>
<dbReference type="EMBL" id="WJBU01000001">
    <property type="protein sequence ID" value="MRD45767.1"/>
    <property type="molecule type" value="Genomic_DNA"/>
</dbReference>
<comment type="caution">
    <text evidence="2">The sequence shown here is derived from an EMBL/GenBank/DDBJ whole genome shotgun (WGS) entry which is preliminary data.</text>
</comment>
<keyword evidence="1" id="KW-0732">Signal</keyword>
<gene>
    <name evidence="2" type="ORF">GHT07_00635</name>
</gene>
<evidence type="ECO:0000313" key="3">
    <source>
        <dbReference type="Proteomes" id="UP000487350"/>
    </source>
</evidence>
<name>A0A844B2I8_9BURK</name>